<name>A0A923E5I9_9ACTO</name>
<dbReference type="Pfam" id="PF00480">
    <property type="entry name" value="ROK"/>
    <property type="match status" value="2"/>
</dbReference>
<evidence type="ECO:0000256" key="1">
    <source>
        <dbReference type="ARBA" id="ARBA00006479"/>
    </source>
</evidence>
<dbReference type="Proteomes" id="UP000617426">
    <property type="component" value="Unassembled WGS sequence"/>
</dbReference>
<sequence length="397" mass="42193">MEASNPHNDRLADLGAANRAKLVSELRKGASLPLHLLSEATGLSRPTLKSHLDTLVTAGIATREEARVGTQGGRPAASYSLNASGALLVAMDISLHEHRFMLVDLAGTVRAARVCELPAPPAPGDRSRLLIEQLHDFLGEADTPTDRVSLFSAAIGAQVDQRGSLGRLPVGNALIDSDFASRLPAPLILENDLKAAAYAEHRIGCAQDALDVIHALLWYRVAAGIILDGRIRRGARELAGELNMVASTSMPPPEDWTTWPRFLETLLAAEKGDARALESVDGFCALTATQIAYLAMSIDPDKIVLGGPLAHRSPMLVDRLILALDKELPTGPSFVIEVAALRSWGPALGAALRGLEAIETRLLGAPSTIDALVNASPIAIPIPCKPQHDSVLNEENE</sequence>
<dbReference type="InterPro" id="IPR043129">
    <property type="entry name" value="ATPase_NBD"/>
</dbReference>
<dbReference type="InterPro" id="IPR036390">
    <property type="entry name" value="WH_DNA-bd_sf"/>
</dbReference>
<dbReference type="PANTHER" id="PTHR18964:SF149">
    <property type="entry name" value="BIFUNCTIONAL UDP-N-ACETYLGLUCOSAMINE 2-EPIMERASE_N-ACETYLMANNOSAMINE KINASE"/>
    <property type="match status" value="1"/>
</dbReference>
<dbReference type="SUPFAM" id="SSF53067">
    <property type="entry name" value="Actin-like ATPase domain"/>
    <property type="match status" value="1"/>
</dbReference>
<dbReference type="PANTHER" id="PTHR18964">
    <property type="entry name" value="ROK (REPRESSOR, ORF, KINASE) FAMILY"/>
    <property type="match status" value="1"/>
</dbReference>
<proteinExistence type="inferred from homology"/>
<comment type="caution">
    <text evidence="2">The sequence shown here is derived from an EMBL/GenBank/DDBJ whole genome shotgun (WGS) entry which is preliminary data.</text>
</comment>
<dbReference type="Gene3D" id="1.10.10.10">
    <property type="entry name" value="Winged helix-like DNA-binding domain superfamily/Winged helix DNA-binding domain"/>
    <property type="match status" value="1"/>
</dbReference>
<evidence type="ECO:0000313" key="3">
    <source>
        <dbReference type="Proteomes" id="UP000617426"/>
    </source>
</evidence>
<dbReference type="GO" id="GO:0016301">
    <property type="term" value="F:kinase activity"/>
    <property type="evidence" value="ECO:0007669"/>
    <property type="project" value="UniProtKB-KW"/>
</dbReference>
<dbReference type="CDD" id="cd00090">
    <property type="entry name" value="HTH_ARSR"/>
    <property type="match status" value="1"/>
</dbReference>
<comment type="similarity">
    <text evidence="1">Belongs to the ROK (NagC/XylR) family.</text>
</comment>
<dbReference type="RefSeq" id="WP_184453116.1">
    <property type="nucleotide sequence ID" value="NZ_JACHMK010000001.1"/>
</dbReference>
<gene>
    <name evidence="2" type="ORF">HD592_001560</name>
</gene>
<keyword evidence="2" id="KW-0418">Kinase</keyword>
<dbReference type="InterPro" id="IPR000600">
    <property type="entry name" value="ROK"/>
</dbReference>
<dbReference type="SUPFAM" id="SSF46785">
    <property type="entry name" value="Winged helix' DNA-binding domain"/>
    <property type="match status" value="1"/>
</dbReference>
<dbReference type="InterPro" id="IPR036388">
    <property type="entry name" value="WH-like_DNA-bd_sf"/>
</dbReference>
<dbReference type="EMBL" id="JACHMK010000001">
    <property type="protein sequence ID" value="MBB6334995.1"/>
    <property type="molecule type" value="Genomic_DNA"/>
</dbReference>
<reference evidence="2" key="1">
    <citation type="submission" date="2020-08" db="EMBL/GenBank/DDBJ databases">
        <title>Sequencing the genomes of 1000 actinobacteria strains.</title>
        <authorList>
            <person name="Klenk H.-P."/>
        </authorList>
    </citation>
    <scope>NUCLEOTIDE SEQUENCE</scope>
    <source>
        <strain evidence="2">DSM 10695</strain>
    </source>
</reference>
<keyword evidence="2" id="KW-0808">Transferase</keyword>
<dbReference type="InterPro" id="IPR011991">
    <property type="entry name" value="ArsR-like_HTH"/>
</dbReference>
<keyword evidence="3" id="KW-1185">Reference proteome</keyword>
<evidence type="ECO:0000313" key="2">
    <source>
        <dbReference type="EMBL" id="MBB6334995.1"/>
    </source>
</evidence>
<organism evidence="2 3">
    <name type="scientific">Schaalia hyovaginalis</name>
    <dbReference type="NCBI Taxonomy" id="29316"/>
    <lineage>
        <taxon>Bacteria</taxon>
        <taxon>Bacillati</taxon>
        <taxon>Actinomycetota</taxon>
        <taxon>Actinomycetes</taxon>
        <taxon>Actinomycetales</taxon>
        <taxon>Actinomycetaceae</taxon>
        <taxon>Schaalia</taxon>
    </lineage>
</organism>
<dbReference type="Gene3D" id="3.30.420.40">
    <property type="match status" value="4"/>
</dbReference>
<protein>
    <submittedName>
        <fullName evidence="2">NBD/HSP70 family sugar kinase</fullName>
    </submittedName>
</protein>
<dbReference type="AlphaFoldDB" id="A0A923E5I9"/>
<accession>A0A923E5I9</accession>